<dbReference type="EMBL" id="VIKS01000012">
    <property type="protein sequence ID" value="TQV85586.1"/>
    <property type="molecule type" value="Genomic_DNA"/>
</dbReference>
<feature type="transmembrane region" description="Helical" evidence="1">
    <location>
        <begin position="359"/>
        <end position="377"/>
    </location>
</feature>
<feature type="transmembrane region" description="Helical" evidence="1">
    <location>
        <begin position="334"/>
        <end position="353"/>
    </location>
</feature>
<comment type="caution">
    <text evidence="2">The sequence shown here is derived from an EMBL/GenBank/DDBJ whole genome shotgun (WGS) entry which is preliminary data.</text>
</comment>
<name>A0A545U7Z7_9GAMM</name>
<feature type="transmembrane region" description="Helical" evidence="1">
    <location>
        <begin position="9"/>
        <end position="26"/>
    </location>
</feature>
<reference evidence="2 3" key="1">
    <citation type="submission" date="2019-07" db="EMBL/GenBank/DDBJ databases">
        <title>Draft genome for Aliikangiella sp. M105.</title>
        <authorList>
            <person name="Wang G."/>
        </authorList>
    </citation>
    <scope>NUCLEOTIDE SEQUENCE [LARGE SCALE GENOMIC DNA]</scope>
    <source>
        <strain evidence="2 3">M105</strain>
    </source>
</reference>
<organism evidence="2 3">
    <name type="scientific">Aliikangiella coralliicola</name>
    <dbReference type="NCBI Taxonomy" id="2592383"/>
    <lineage>
        <taxon>Bacteria</taxon>
        <taxon>Pseudomonadati</taxon>
        <taxon>Pseudomonadota</taxon>
        <taxon>Gammaproteobacteria</taxon>
        <taxon>Oceanospirillales</taxon>
        <taxon>Pleioneaceae</taxon>
        <taxon>Aliikangiella</taxon>
    </lineage>
</organism>
<dbReference type="PANTHER" id="PTHR30092:SF0">
    <property type="entry name" value="INNER MEMBRANE PROTEIN CRED"/>
    <property type="match status" value="1"/>
</dbReference>
<evidence type="ECO:0000313" key="3">
    <source>
        <dbReference type="Proteomes" id="UP000315439"/>
    </source>
</evidence>
<dbReference type="NCBIfam" id="NF008712">
    <property type="entry name" value="PRK11715.1-1"/>
    <property type="match status" value="1"/>
</dbReference>
<evidence type="ECO:0000313" key="2">
    <source>
        <dbReference type="EMBL" id="TQV85586.1"/>
    </source>
</evidence>
<gene>
    <name evidence="2" type="ORF">FLL46_20750</name>
</gene>
<dbReference type="Pfam" id="PF06123">
    <property type="entry name" value="CreD"/>
    <property type="match status" value="1"/>
</dbReference>
<dbReference type="AlphaFoldDB" id="A0A545U7Z7"/>
<feature type="transmembrane region" description="Helical" evidence="1">
    <location>
        <begin position="389"/>
        <end position="406"/>
    </location>
</feature>
<feature type="transmembrane region" description="Helical" evidence="1">
    <location>
        <begin position="412"/>
        <end position="431"/>
    </location>
</feature>
<dbReference type="PIRSF" id="PIRSF004548">
    <property type="entry name" value="CreD"/>
    <property type="match status" value="1"/>
</dbReference>
<dbReference type="RefSeq" id="WP_142933262.1">
    <property type="nucleotide sequence ID" value="NZ_ML660168.1"/>
</dbReference>
<accession>A0A545U7Z7</accession>
<proteinExistence type="predicted"/>
<keyword evidence="1" id="KW-0812">Transmembrane</keyword>
<dbReference type="PANTHER" id="PTHR30092">
    <property type="entry name" value="INNER MEMBRANE PROTEIN CRED"/>
    <property type="match status" value="1"/>
</dbReference>
<protein>
    <submittedName>
        <fullName evidence="2">Cell envelope integrity protein CreD</fullName>
    </submittedName>
</protein>
<dbReference type="OrthoDB" id="9791851at2"/>
<feature type="transmembrane region" description="Helical" evidence="1">
    <location>
        <begin position="304"/>
        <end position="322"/>
    </location>
</feature>
<keyword evidence="1" id="KW-1133">Transmembrane helix</keyword>
<dbReference type="InterPro" id="IPR010364">
    <property type="entry name" value="Uncharacterised_IM_CreD"/>
</dbReference>
<dbReference type="GO" id="GO:0005886">
    <property type="term" value="C:plasma membrane"/>
    <property type="evidence" value="ECO:0007669"/>
    <property type="project" value="TreeGrafter"/>
</dbReference>
<evidence type="ECO:0000256" key="1">
    <source>
        <dbReference type="SAM" id="Phobius"/>
    </source>
</evidence>
<keyword evidence="1" id="KW-0472">Membrane</keyword>
<dbReference type="Proteomes" id="UP000315439">
    <property type="component" value="Unassembled WGS sequence"/>
</dbReference>
<sequence>MKTLFSNKYIWLFIIIVGLQIPLSMIELQIEDRTIQRDIAKQSVRQSWTGEQEILASLLVIPYQEKVEIDQLNSQSESKKRRYQWVNRRLYITPDKLIVESKLDNQTLARGIYKVPVYTASLKVQADYQLTKFHQLKKRDTVRLQQASFMSIGVKDSRGLIGVPEMMLSGKKLQVEPGTQLPFYDSGFNAVIPLDKLQSKTLSFDSSIKLNGMEQLSFLTAGRVNSVNVKSDWPHPNFDGAFLPVSRQVSATGYSAKWETGVFSTNIDSALQSCYQNNCNSLHSSAYGVRHIQSVDIYLQSLRSVKYGLLVILATFCIFALYEIISQKISIHPISYFLTGTALAIFFLLLIALSEHMVFALAYWISCLACSGLIAFYVTHQSQSWRQGVSLMAILNGLYLILFFIIRSEDHALLSGSLLLFFLLAAVMHVTRKLDWYQVLKVT</sequence>
<keyword evidence="3" id="KW-1185">Reference proteome</keyword>